<gene>
    <name evidence="2" type="ORF">JZM60_16110</name>
</gene>
<dbReference type="Gene3D" id="1.50.10.20">
    <property type="match status" value="1"/>
</dbReference>
<accession>A0ABX7Q3Z4</accession>
<name>A0ABX7Q3Z4_9BACT</name>
<dbReference type="InterPro" id="IPR024705">
    <property type="entry name" value="Ssp411"/>
</dbReference>
<dbReference type="SUPFAM" id="SSF48208">
    <property type="entry name" value="Six-hairpin glycosidases"/>
    <property type="match status" value="1"/>
</dbReference>
<feature type="domain" description="Spermatogenesis-associated protein 20-like TRX" evidence="1">
    <location>
        <begin position="33"/>
        <end position="193"/>
    </location>
</feature>
<dbReference type="Proteomes" id="UP000663651">
    <property type="component" value="Chromosome"/>
</dbReference>
<dbReference type="InterPro" id="IPR004879">
    <property type="entry name" value="Ssp411-like_TRX"/>
</dbReference>
<keyword evidence="3" id="KW-1185">Reference proteome</keyword>
<dbReference type="EMBL" id="CP071382">
    <property type="protein sequence ID" value="QSV45616.1"/>
    <property type="molecule type" value="Genomic_DNA"/>
</dbReference>
<dbReference type="CDD" id="cd02955">
    <property type="entry name" value="SSP411"/>
    <property type="match status" value="1"/>
</dbReference>
<dbReference type="Gene3D" id="3.40.30.10">
    <property type="entry name" value="Glutaredoxin"/>
    <property type="match status" value="1"/>
</dbReference>
<dbReference type="PANTHER" id="PTHR42899">
    <property type="entry name" value="SPERMATOGENESIS-ASSOCIATED PROTEIN 20"/>
    <property type="match status" value="1"/>
</dbReference>
<evidence type="ECO:0000313" key="3">
    <source>
        <dbReference type="Proteomes" id="UP000663651"/>
    </source>
</evidence>
<dbReference type="Pfam" id="PF03190">
    <property type="entry name" value="Thioredox_DsbH"/>
    <property type="match status" value="1"/>
</dbReference>
<reference evidence="2 3" key="1">
    <citation type="submission" date="2021-03" db="EMBL/GenBank/DDBJ databases">
        <title>Geobacter metallireducens gen. nov. sp. nov., a microorganism capable of coupling the complete oxidation of organic compounds to the reduction of iron and other metals.</title>
        <authorList>
            <person name="Li Y."/>
        </authorList>
    </citation>
    <scope>NUCLEOTIDE SEQUENCE [LARGE SCALE GENOMIC DNA]</scope>
    <source>
        <strain evidence="2 3">Jerry-YX</strain>
    </source>
</reference>
<dbReference type="InterPro" id="IPR036249">
    <property type="entry name" value="Thioredoxin-like_sf"/>
</dbReference>
<proteinExistence type="predicted"/>
<evidence type="ECO:0000313" key="2">
    <source>
        <dbReference type="EMBL" id="QSV45616.1"/>
    </source>
</evidence>
<organism evidence="2 3">
    <name type="scientific">Geobacter benzoatilyticus</name>
    <dbReference type="NCBI Taxonomy" id="2815309"/>
    <lineage>
        <taxon>Bacteria</taxon>
        <taxon>Pseudomonadati</taxon>
        <taxon>Thermodesulfobacteriota</taxon>
        <taxon>Desulfuromonadia</taxon>
        <taxon>Geobacterales</taxon>
        <taxon>Geobacteraceae</taxon>
        <taxon>Geobacter</taxon>
    </lineage>
</organism>
<dbReference type="PANTHER" id="PTHR42899:SF1">
    <property type="entry name" value="SPERMATOGENESIS-ASSOCIATED PROTEIN 20"/>
    <property type="match status" value="1"/>
</dbReference>
<dbReference type="SUPFAM" id="SSF52833">
    <property type="entry name" value="Thioredoxin-like"/>
    <property type="match status" value="1"/>
</dbReference>
<sequence>MAMDAGSDENMRLKRIFEADRSALPPDGGNEFNRLIFATSPYLLQHADNPVDWYEWGDEAFERARTEDRPVFLSIGYATCHWCHVMAHESFGDPEVAAVLNRDFVAIKVDREERPDIDETYMRVAQLMNGSGGWPLNVCLTSEREPFFVATYIPKHSRGGMPGVVEILGRIADVWETRRELIRGNCDAILDSLRRLSAAAPGEIPGEEPLHGARRLLAAMFDGAHGGFGQSPKFPMPLNISFLLRYSRRFGDSGAIAMAVTTLEAIRCGGIFDQIGFGIHRYSVDNRWQIPHFEKMLYDQALVALAAVEAFQCTGRGFLLEMAEEICDFVLRELAAPWGGFYSALDADSEGEEGRYYVWTPAQVRSIVGQLEGELCCRFFNVSEGGNFEGANVLSAPVSPDDFARREGVTVAGLLEKIERWQKLLLAEREGRVRPFRDEKIVTSWNGLMIAALARLYSAGGGKRFIVAAEAALARINRDLRIPGGRLLRSIHRGEGRVAAFLEDYAALLTGVLALYEATLEKRYLDEACSLARDMLRLFSGDGPGLHDTGNDADTVLLRGRQAYDGVIPSGNGLAAAGLVRLGRIVDDEQFTKSGEEIVRAFIAGAGSQPTAHLQTLMALDLLLRPVVEVIIAGGGKGELHAMLSEIGRRFVPGLVLKKEPAGIDGMTASVCAAGACRPRVASPGELGRLLDGIIAEIFPASAAGEYREG</sequence>
<dbReference type="PIRSF" id="PIRSF006402">
    <property type="entry name" value="UCP006402_thioredoxin"/>
    <property type="match status" value="1"/>
</dbReference>
<evidence type="ECO:0000259" key="1">
    <source>
        <dbReference type="Pfam" id="PF03190"/>
    </source>
</evidence>
<protein>
    <submittedName>
        <fullName evidence="2">Thioredoxin domain-containing protein</fullName>
    </submittedName>
</protein>
<dbReference type="InterPro" id="IPR008928">
    <property type="entry name" value="6-hairpin_glycosidase_sf"/>
</dbReference>
<dbReference type="RefSeq" id="WP_207163409.1">
    <property type="nucleotide sequence ID" value="NZ_CP071382.1"/>
</dbReference>